<feature type="binding site" evidence="1">
    <location>
        <position position="104"/>
    </location>
    <ligand>
        <name>S-adenosyl-L-methionine</name>
        <dbReference type="ChEBI" id="CHEBI:59789"/>
    </ligand>
</feature>
<keyword evidence="1" id="KW-0949">S-adenosyl-L-methionine</keyword>
<organism evidence="2 3">
    <name type="scientific">Acinetobacter baumannii (strain 1295743)</name>
    <dbReference type="NCBI Taxonomy" id="1310613"/>
    <lineage>
        <taxon>Bacteria</taxon>
        <taxon>Pseudomonadati</taxon>
        <taxon>Pseudomonadota</taxon>
        <taxon>Gammaproteobacteria</taxon>
        <taxon>Moraxellales</taxon>
        <taxon>Moraxellaceae</taxon>
        <taxon>Acinetobacter</taxon>
        <taxon>Acinetobacter calcoaceticus/baumannii complex</taxon>
    </lineage>
</organism>
<comment type="caution">
    <text evidence="2">The sequence shown here is derived from an EMBL/GenBank/DDBJ whole genome shotgun (WGS) entry which is preliminary data.</text>
</comment>
<dbReference type="HAMAP" id="MF_00934">
    <property type="entry name" value="23SrRNA_methyltr_J"/>
    <property type="match status" value="1"/>
</dbReference>
<proteinExistence type="inferred from homology"/>
<keyword evidence="1" id="KW-0489">Methyltransferase</keyword>
<sequence length="285" mass="33029">MNYRHHFHAGNFADVMKHVLLLQLLNRLNAKDKPYRYIDTHGGAGKYDLSQAPAQKSGEFLTGIHRLVQLSDMEKRQAPEAIQQYLKLVEELRAQEGKGSYPGSPWFALQGMREIDKATIFEMQRDVFQQLRHNIHDKRAGLHERDAYEGLLAVIPPKEKRGLVMIDPPYELERKDFPQLVELLQSAYKKWPTGVFAVWYPIKDRAMIERFEKKMFKTGIRRQLICEICVWPDDTPVGLNGCGLLVINPPWQFSEQADQALQWLFPHLRMQETGGHAAVRWLVGE</sequence>
<dbReference type="GO" id="GO:0070475">
    <property type="term" value="P:rRNA base methylation"/>
    <property type="evidence" value="ECO:0007669"/>
    <property type="project" value="UniProtKB-UniRule"/>
</dbReference>
<dbReference type="Gene3D" id="3.40.50.150">
    <property type="entry name" value="Vaccinia Virus protein VP39"/>
    <property type="match status" value="1"/>
</dbReference>
<dbReference type="SUPFAM" id="SSF53335">
    <property type="entry name" value="S-adenosyl-L-methionine-dependent methyltransferases"/>
    <property type="match status" value="1"/>
</dbReference>
<dbReference type="InterPro" id="IPR007473">
    <property type="entry name" value="RlmJ"/>
</dbReference>
<dbReference type="Proteomes" id="UP000020595">
    <property type="component" value="Unassembled WGS sequence"/>
</dbReference>
<protein>
    <recommendedName>
        <fullName evidence="1">Ribosomal RNA large subunit methyltransferase J</fullName>
        <ecNumber evidence="1">2.1.1.266</ecNumber>
    </recommendedName>
    <alternativeName>
        <fullName evidence="1">23S rRNA (adenine(2030)-N6)-methyltransferase</fullName>
    </alternativeName>
    <alternativeName>
        <fullName evidence="1">23S rRNA m6A2030 methyltransferase</fullName>
    </alternativeName>
</protein>
<evidence type="ECO:0000256" key="1">
    <source>
        <dbReference type="HAMAP-Rule" id="MF_00934"/>
    </source>
</evidence>
<feature type="site" description="Interaction with substrate rRNA" evidence="1">
    <location>
        <position position="3"/>
    </location>
</feature>
<dbReference type="EMBL" id="JEWH01000058">
    <property type="protein sequence ID" value="EXB04157.1"/>
    <property type="molecule type" value="Genomic_DNA"/>
</dbReference>
<keyword evidence="1" id="KW-0694">RNA-binding</keyword>
<comment type="subunit">
    <text evidence="1">Monomer.</text>
</comment>
<dbReference type="Pfam" id="PF04378">
    <property type="entry name" value="RsmJ"/>
    <property type="match status" value="1"/>
</dbReference>
<feature type="active site" description="Proton acceptor" evidence="1">
    <location>
        <position position="167"/>
    </location>
</feature>
<evidence type="ECO:0000313" key="3">
    <source>
        <dbReference type="Proteomes" id="UP000020595"/>
    </source>
</evidence>
<dbReference type="RefSeq" id="WP_001109438.1">
    <property type="nucleotide sequence ID" value="NZ_JEWH01000058.1"/>
</dbReference>
<comment type="catalytic activity">
    <reaction evidence="1">
        <text>adenosine(2030) in 23S rRNA + S-adenosyl-L-methionine = N(6)-methyladenosine(2030) in 23S rRNA + S-adenosyl-L-homocysteine + H(+)</text>
        <dbReference type="Rhea" id="RHEA:43736"/>
        <dbReference type="Rhea" id="RHEA-COMP:10668"/>
        <dbReference type="Rhea" id="RHEA-COMP:10669"/>
        <dbReference type="ChEBI" id="CHEBI:15378"/>
        <dbReference type="ChEBI" id="CHEBI:57856"/>
        <dbReference type="ChEBI" id="CHEBI:59789"/>
        <dbReference type="ChEBI" id="CHEBI:74411"/>
        <dbReference type="ChEBI" id="CHEBI:74449"/>
        <dbReference type="EC" id="2.1.1.266"/>
    </reaction>
</comment>
<dbReference type="GO" id="GO:0003723">
    <property type="term" value="F:RNA binding"/>
    <property type="evidence" value="ECO:0007669"/>
    <property type="project" value="UniProtKB-UniRule"/>
</dbReference>
<keyword evidence="1" id="KW-0808">Transferase</keyword>
<dbReference type="AlphaFoldDB" id="A0A009HJ26"/>
<comment type="function">
    <text evidence="1">Specifically methylates the adenine in position 2030 of 23S rRNA.</text>
</comment>
<feature type="binding site" evidence="1">
    <location>
        <begin position="146"/>
        <end position="147"/>
    </location>
    <ligand>
        <name>S-adenosyl-L-methionine</name>
        <dbReference type="ChEBI" id="CHEBI:59789"/>
    </ligand>
</feature>
<dbReference type="PANTHER" id="PTHR37426">
    <property type="entry name" value="RIBOSOMAL RNA LARGE SUBUNIT METHYLTRANSFERASE J"/>
    <property type="match status" value="1"/>
</dbReference>
<dbReference type="EC" id="2.1.1.266" evidence="1"/>
<evidence type="ECO:0000313" key="2">
    <source>
        <dbReference type="EMBL" id="EXB04157.1"/>
    </source>
</evidence>
<dbReference type="GeneID" id="92895253"/>
<dbReference type="GO" id="GO:0036307">
    <property type="term" value="F:23S rRNA (adenine(2030)-N(6))-methyltransferase activity"/>
    <property type="evidence" value="ECO:0007669"/>
    <property type="project" value="UniProtKB-UniRule"/>
</dbReference>
<gene>
    <name evidence="1" type="primary">rlmJ</name>
    <name evidence="2" type="ORF">J512_3382</name>
</gene>
<reference evidence="2 3" key="1">
    <citation type="submission" date="2014-02" db="EMBL/GenBank/DDBJ databases">
        <title>Comparative genomics and transcriptomics to identify genetic mechanisms underlying the emergence of carbapenem resistant Acinetobacter baumannii (CRAb).</title>
        <authorList>
            <person name="Harris A.D."/>
            <person name="Johnson K.J."/>
            <person name="George J."/>
            <person name="Shefchek K."/>
            <person name="Daugherty S.C."/>
            <person name="Parankush S."/>
            <person name="Sadzewicz L."/>
            <person name="Tallon L."/>
            <person name="Sengamalay N."/>
            <person name="Hazen T.H."/>
            <person name="Rasko D.A."/>
        </authorList>
    </citation>
    <scope>NUCLEOTIDE SEQUENCE [LARGE SCALE GENOMIC DNA]</scope>
    <source>
        <strain evidence="2 3">1295743</strain>
    </source>
</reference>
<keyword evidence="1" id="KW-0698">rRNA processing</keyword>
<feature type="binding site" evidence="1">
    <location>
        <position position="41"/>
    </location>
    <ligand>
        <name>S-adenosyl-L-methionine</name>
        <dbReference type="ChEBI" id="CHEBI:59789"/>
    </ligand>
</feature>
<dbReference type="PATRIC" id="fig|1310613.3.peg.3252"/>
<feature type="binding site" evidence="1">
    <location>
        <position position="122"/>
    </location>
    <ligand>
        <name>S-adenosyl-L-methionine</name>
        <dbReference type="ChEBI" id="CHEBI:59789"/>
    </ligand>
</feature>
<dbReference type="PANTHER" id="PTHR37426:SF1">
    <property type="entry name" value="RIBOSOMAL RNA LARGE SUBUNIT METHYLTRANSFERASE J"/>
    <property type="match status" value="1"/>
</dbReference>
<name>A0A009HJ26_ACIB9</name>
<dbReference type="InterPro" id="IPR029063">
    <property type="entry name" value="SAM-dependent_MTases_sf"/>
</dbReference>
<feature type="binding site" evidence="1">
    <location>
        <position position="18"/>
    </location>
    <ligand>
        <name>S-adenosyl-L-methionine</name>
        <dbReference type="ChEBI" id="CHEBI:59789"/>
    </ligand>
</feature>
<accession>A0A009HJ26</accession>
<comment type="similarity">
    <text evidence="1">Belongs to the RlmJ family.</text>
</comment>
<dbReference type="GO" id="GO:0005829">
    <property type="term" value="C:cytosol"/>
    <property type="evidence" value="ECO:0007669"/>
    <property type="project" value="TreeGrafter"/>
</dbReference>
<feature type="binding site" evidence="1">
    <location>
        <position position="167"/>
    </location>
    <ligand>
        <name>S-adenosyl-L-methionine</name>
        <dbReference type="ChEBI" id="CHEBI:59789"/>
    </ligand>
</feature>